<gene>
    <name evidence="4" type="ORF">E6K81_05225</name>
</gene>
<evidence type="ECO:0000313" key="5">
    <source>
        <dbReference type="Proteomes" id="UP000319771"/>
    </source>
</evidence>
<keyword evidence="2" id="KW-1133">Transmembrane helix</keyword>
<reference evidence="4 5" key="1">
    <citation type="journal article" date="2019" name="Nat. Microbiol.">
        <title>Mediterranean grassland soil C-N compound turnover is dependent on rainfall and depth, and is mediated by genomically divergent microorganisms.</title>
        <authorList>
            <person name="Diamond S."/>
            <person name="Andeer P.F."/>
            <person name="Li Z."/>
            <person name="Crits-Christoph A."/>
            <person name="Burstein D."/>
            <person name="Anantharaman K."/>
            <person name="Lane K.R."/>
            <person name="Thomas B.C."/>
            <person name="Pan C."/>
            <person name="Northen T.R."/>
            <person name="Banfield J.F."/>
        </authorList>
    </citation>
    <scope>NUCLEOTIDE SEQUENCE [LARGE SCALE GENOMIC DNA]</scope>
    <source>
        <strain evidence="4">WS_11</strain>
    </source>
</reference>
<protein>
    <submittedName>
        <fullName evidence="4">Class I SAM-dependent methyltransferase</fullName>
    </submittedName>
</protein>
<keyword evidence="4" id="KW-0489">Methyltransferase</keyword>
<sequence>MTPSVWIALKLGVGIAVALVVIRQCRKPTSWPGRFFAHLMNSRHRGLTLWGLSHVTVTRQSTVLDVGCGGGATIAELLTRAPEGKVYGIDFAEASVAVARETNATAIASGRVDIQQASVSNLPFPADRFDVVTAVETHYYWPDLRADLREIGRVLKPGGRVALVVECYRGKRFGTVEVWALRLLGGRCFSVDEHREALTAAGFVDVAVAEERAKGWLTAVGTKGRSDAPPA</sequence>
<keyword evidence="2" id="KW-0812">Transmembrane</keyword>
<dbReference type="PANTHER" id="PTHR44068:SF1">
    <property type="entry name" value="HYPOTHETICAL LOC100005854"/>
    <property type="match status" value="1"/>
</dbReference>
<dbReference type="InterPro" id="IPR029063">
    <property type="entry name" value="SAM-dependent_MTases_sf"/>
</dbReference>
<dbReference type="InterPro" id="IPR050447">
    <property type="entry name" value="Erg6_SMT_methyltransf"/>
</dbReference>
<dbReference type="GO" id="GO:0016126">
    <property type="term" value="P:sterol biosynthetic process"/>
    <property type="evidence" value="ECO:0007669"/>
    <property type="project" value="TreeGrafter"/>
</dbReference>
<dbReference type="Pfam" id="PF13649">
    <property type="entry name" value="Methyltransf_25"/>
    <property type="match status" value="1"/>
</dbReference>
<keyword evidence="2" id="KW-0472">Membrane</keyword>
<dbReference type="EMBL" id="VBPB01000077">
    <property type="protein sequence ID" value="TMQ73237.1"/>
    <property type="molecule type" value="Genomic_DNA"/>
</dbReference>
<name>A0A538UBL0_UNCEI</name>
<proteinExistence type="predicted"/>
<organism evidence="4 5">
    <name type="scientific">Eiseniibacteriota bacterium</name>
    <dbReference type="NCBI Taxonomy" id="2212470"/>
    <lineage>
        <taxon>Bacteria</taxon>
        <taxon>Candidatus Eiseniibacteriota</taxon>
    </lineage>
</organism>
<dbReference type="CDD" id="cd02440">
    <property type="entry name" value="AdoMet_MTases"/>
    <property type="match status" value="1"/>
</dbReference>
<evidence type="ECO:0000259" key="3">
    <source>
        <dbReference type="Pfam" id="PF13649"/>
    </source>
</evidence>
<dbReference type="GO" id="GO:0032259">
    <property type="term" value="P:methylation"/>
    <property type="evidence" value="ECO:0007669"/>
    <property type="project" value="UniProtKB-KW"/>
</dbReference>
<keyword evidence="1 4" id="KW-0808">Transferase</keyword>
<dbReference type="GO" id="GO:0003838">
    <property type="term" value="F:sterol 24-C-methyltransferase activity"/>
    <property type="evidence" value="ECO:0007669"/>
    <property type="project" value="TreeGrafter"/>
</dbReference>
<dbReference type="Proteomes" id="UP000319771">
    <property type="component" value="Unassembled WGS sequence"/>
</dbReference>
<evidence type="ECO:0000256" key="2">
    <source>
        <dbReference type="SAM" id="Phobius"/>
    </source>
</evidence>
<dbReference type="AlphaFoldDB" id="A0A538UBL0"/>
<dbReference type="SUPFAM" id="SSF53335">
    <property type="entry name" value="S-adenosyl-L-methionine-dependent methyltransferases"/>
    <property type="match status" value="1"/>
</dbReference>
<dbReference type="PANTHER" id="PTHR44068">
    <property type="entry name" value="ZGC:194242"/>
    <property type="match status" value="1"/>
</dbReference>
<accession>A0A538UBL0</accession>
<dbReference type="InterPro" id="IPR041698">
    <property type="entry name" value="Methyltransf_25"/>
</dbReference>
<comment type="caution">
    <text evidence="4">The sequence shown here is derived from an EMBL/GenBank/DDBJ whole genome shotgun (WGS) entry which is preliminary data.</text>
</comment>
<evidence type="ECO:0000313" key="4">
    <source>
        <dbReference type="EMBL" id="TMQ73237.1"/>
    </source>
</evidence>
<evidence type="ECO:0000256" key="1">
    <source>
        <dbReference type="ARBA" id="ARBA00022679"/>
    </source>
</evidence>
<feature type="transmembrane region" description="Helical" evidence="2">
    <location>
        <begin position="6"/>
        <end position="22"/>
    </location>
</feature>
<dbReference type="Gene3D" id="3.40.50.150">
    <property type="entry name" value="Vaccinia Virus protein VP39"/>
    <property type="match status" value="1"/>
</dbReference>
<feature type="domain" description="Methyltransferase" evidence="3">
    <location>
        <begin position="63"/>
        <end position="159"/>
    </location>
</feature>